<dbReference type="AlphaFoldDB" id="A0A8E0VIM0"/>
<evidence type="ECO:0000256" key="2">
    <source>
        <dbReference type="ARBA" id="ARBA00009758"/>
    </source>
</evidence>
<dbReference type="PANTHER" id="PTHR10980">
    <property type="entry name" value="RHO GDP-DISSOCIATION INHIBITOR"/>
    <property type="match status" value="1"/>
</dbReference>
<organism evidence="5 6">
    <name type="scientific">Fasciolopsis buskii</name>
    <dbReference type="NCBI Taxonomy" id="27845"/>
    <lineage>
        <taxon>Eukaryota</taxon>
        <taxon>Metazoa</taxon>
        <taxon>Spiralia</taxon>
        <taxon>Lophotrochozoa</taxon>
        <taxon>Platyhelminthes</taxon>
        <taxon>Trematoda</taxon>
        <taxon>Digenea</taxon>
        <taxon>Plagiorchiida</taxon>
        <taxon>Echinostomata</taxon>
        <taxon>Echinostomatoidea</taxon>
        <taxon>Fasciolidae</taxon>
        <taxon>Fasciolopsis</taxon>
    </lineage>
</organism>
<dbReference type="Gene3D" id="2.70.50.30">
    <property type="entry name" value="Coagulation Factor XIII, subunit A, domain 1"/>
    <property type="match status" value="1"/>
</dbReference>
<sequence length="198" mass="22399">MADQPEEIIGECDGTGYRAPQLKSLNEIRKLDQEDESLKRYKAALLGSIELNEVPCPENPKCVVIDSFSICVDGQGENKISLRGALENLRSNPIPIPEGASYHILVRYYVQRDIVTGLQYEHTVHRGPLRVDNSTVMVGSYGPQKDLREWKSETYTAPKGAMHRGTYNVKSRFRDIDKNDFITWKWAINVVKSPTSTD</sequence>
<dbReference type="SUPFAM" id="SSF81296">
    <property type="entry name" value="E set domains"/>
    <property type="match status" value="1"/>
</dbReference>
<proteinExistence type="inferred from homology"/>
<comment type="caution">
    <text evidence="5">The sequence shown here is derived from an EMBL/GenBank/DDBJ whole genome shotgun (WGS) entry which is preliminary data.</text>
</comment>
<comment type="subcellular location">
    <subcellularLocation>
        <location evidence="1">Cytoplasm</location>
    </subcellularLocation>
</comment>
<evidence type="ECO:0000256" key="4">
    <source>
        <dbReference type="ARBA" id="ARBA00022490"/>
    </source>
</evidence>
<dbReference type="GO" id="GO:0005094">
    <property type="term" value="F:Rho GDP-dissociation inhibitor activity"/>
    <property type="evidence" value="ECO:0007669"/>
    <property type="project" value="InterPro"/>
</dbReference>
<gene>
    <name evidence="5" type="ORF">FBUS_04045</name>
</gene>
<reference evidence="5" key="1">
    <citation type="submission" date="2019-05" db="EMBL/GenBank/DDBJ databases">
        <title>Annotation for the trematode Fasciolopsis buski.</title>
        <authorList>
            <person name="Choi Y.-J."/>
        </authorList>
    </citation>
    <scope>NUCLEOTIDE SEQUENCE</scope>
    <source>
        <strain evidence="5">HT</strain>
        <tissue evidence="5">Whole worm</tissue>
    </source>
</reference>
<evidence type="ECO:0000313" key="6">
    <source>
        <dbReference type="Proteomes" id="UP000728185"/>
    </source>
</evidence>
<dbReference type="PANTHER" id="PTHR10980:SF3">
    <property type="entry name" value="LD16419P"/>
    <property type="match status" value="1"/>
</dbReference>
<protein>
    <submittedName>
        <fullName evidence="5">Rho GDP dissociation inhibitor</fullName>
    </submittedName>
</protein>
<dbReference type="Proteomes" id="UP000728185">
    <property type="component" value="Unassembled WGS sequence"/>
</dbReference>
<dbReference type="GO" id="GO:0007266">
    <property type="term" value="P:Rho protein signal transduction"/>
    <property type="evidence" value="ECO:0007669"/>
    <property type="project" value="InterPro"/>
</dbReference>
<evidence type="ECO:0000256" key="1">
    <source>
        <dbReference type="ARBA" id="ARBA00004496"/>
    </source>
</evidence>
<dbReference type="GO" id="GO:0016020">
    <property type="term" value="C:membrane"/>
    <property type="evidence" value="ECO:0007669"/>
    <property type="project" value="TreeGrafter"/>
</dbReference>
<keyword evidence="6" id="KW-1185">Reference proteome</keyword>
<dbReference type="Pfam" id="PF02115">
    <property type="entry name" value="Rho_GDI"/>
    <property type="match status" value="1"/>
</dbReference>
<dbReference type="InterPro" id="IPR000406">
    <property type="entry name" value="Rho_GDI"/>
</dbReference>
<evidence type="ECO:0000256" key="3">
    <source>
        <dbReference type="ARBA" id="ARBA00022468"/>
    </source>
</evidence>
<dbReference type="PRINTS" id="PR00492">
    <property type="entry name" value="RHOGDI"/>
</dbReference>
<dbReference type="FunFam" id="2.70.50.30:FF:000004">
    <property type="entry name" value="Rho GDP-dissociation inhibitor 1"/>
    <property type="match status" value="1"/>
</dbReference>
<dbReference type="EMBL" id="LUCM01008767">
    <property type="protein sequence ID" value="KAA0187928.1"/>
    <property type="molecule type" value="Genomic_DNA"/>
</dbReference>
<dbReference type="InterPro" id="IPR024792">
    <property type="entry name" value="RhoGDI_dom_sf"/>
</dbReference>
<accession>A0A8E0VIM0</accession>
<comment type="similarity">
    <text evidence="2">Belongs to the Rho GDI family.</text>
</comment>
<dbReference type="GO" id="GO:0005096">
    <property type="term" value="F:GTPase activator activity"/>
    <property type="evidence" value="ECO:0007669"/>
    <property type="project" value="UniProtKB-KW"/>
</dbReference>
<keyword evidence="4" id="KW-0963">Cytoplasm</keyword>
<evidence type="ECO:0000313" key="5">
    <source>
        <dbReference type="EMBL" id="KAA0187928.1"/>
    </source>
</evidence>
<keyword evidence="3" id="KW-0343">GTPase activation</keyword>
<dbReference type="InterPro" id="IPR014756">
    <property type="entry name" value="Ig_E-set"/>
</dbReference>
<name>A0A8E0VIM0_9TREM</name>
<dbReference type="GO" id="GO:0005829">
    <property type="term" value="C:cytosol"/>
    <property type="evidence" value="ECO:0007669"/>
    <property type="project" value="TreeGrafter"/>
</dbReference>
<dbReference type="OrthoDB" id="1683373at2759"/>